<dbReference type="STRING" id="205917.A0A4Y9YEP9"/>
<proteinExistence type="predicted"/>
<feature type="domain" description="Myb-like" evidence="2">
    <location>
        <begin position="462"/>
        <end position="517"/>
    </location>
</feature>
<feature type="region of interest" description="Disordered" evidence="1">
    <location>
        <begin position="296"/>
        <end position="316"/>
    </location>
</feature>
<dbReference type="PANTHER" id="PTHR22705:SF0">
    <property type="entry name" value="ZZ-TYPE ZINC FINGER-CONTAINING PROTEIN 3"/>
    <property type="match status" value="1"/>
</dbReference>
<keyword evidence="5" id="KW-1185">Reference proteome</keyword>
<accession>A0A4Y9YEP9</accession>
<feature type="region of interest" description="Disordered" evidence="1">
    <location>
        <begin position="81"/>
        <end position="105"/>
    </location>
</feature>
<feature type="compositionally biased region" description="Basic and acidic residues" evidence="1">
    <location>
        <begin position="452"/>
        <end position="465"/>
    </location>
</feature>
<dbReference type="CDD" id="cd00167">
    <property type="entry name" value="SANT"/>
    <property type="match status" value="1"/>
</dbReference>
<feature type="region of interest" description="Disordered" evidence="1">
    <location>
        <begin position="363"/>
        <end position="469"/>
    </location>
</feature>
<dbReference type="InterPro" id="IPR009057">
    <property type="entry name" value="Homeodomain-like_sf"/>
</dbReference>
<evidence type="ECO:0000256" key="1">
    <source>
        <dbReference type="SAM" id="MobiDB-lite"/>
    </source>
</evidence>
<dbReference type="InterPro" id="IPR037830">
    <property type="entry name" value="ZZZ3"/>
</dbReference>
<dbReference type="Pfam" id="PF23082">
    <property type="entry name" value="Myb_DNA-binding_2"/>
    <property type="match status" value="1"/>
</dbReference>
<organism evidence="4 5">
    <name type="scientific">Dentipellis fragilis</name>
    <dbReference type="NCBI Taxonomy" id="205917"/>
    <lineage>
        <taxon>Eukaryota</taxon>
        <taxon>Fungi</taxon>
        <taxon>Dikarya</taxon>
        <taxon>Basidiomycota</taxon>
        <taxon>Agaricomycotina</taxon>
        <taxon>Agaricomycetes</taxon>
        <taxon>Russulales</taxon>
        <taxon>Hericiaceae</taxon>
        <taxon>Dentipellis</taxon>
    </lineage>
</organism>
<feature type="compositionally biased region" description="Acidic residues" evidence="1">
    <location>
        <begin position="298"/>
        <end position="307"/>
    </location>
</feature>
<gene>
    <name evidence="4" type="ORF">EVG20_g7609</name>
</gene>
<dbReference type="Proteomes" id="UP000298327">
    <property type="component" value="Unassembled WGS sequence"/>
</dbReference>
<evidence type="ECO:0000259" key="2">
    <source>
        <dbReference type="PROSITE" id="PS50090"/>
    </source>
</evidence>
<sequence length="539" mass="59969">MVRSMILLRLGDEGNKGTRRRARAGRTRDVRRVGYGNHHGQDSHSIRTSPQKTQIPEYAAARLPVKIGMDLSGFRGASLADGSHASHGEERAIPGQYTGSGAVEDSGTRWTEEGDFVTGLVTLHLWNRPLPTSAPLNFRIYRVDPPFPLPLPVLFHVNFYMGRNTYEALSTFIQSQKSLLAQTQRDIELLKKLRAEVIDGPEFAVDNLGEKLNDGFLCLHKPSAIAAEVHQDIDWSLFKAHDPSSMRMLATNLRTTQQERNQPSTKQRSPLSHLQQFVKDARRTILDPILSTFVLSDDSSDEEELSPEELKKQRERQKIRELRMRRIGEGGLTLPHGGSGVYIRKDLEDESGEVNISLDDERNATAAAASSAPPSVPVDSSITPPLPEASTSTVALSGPSKPSRSRRPGTKSRPQEASVPPTKAKSNGRPAQSKPKRSLESDEEAEAQPAKRAKEKETGKPRPETYKQAWSVSEQHLLERLLEEIPAGEKNRWAKISKAMNGRRTPRQVASRVQKYFEKLKRFGVEIGGSQAKMEEDPP</sequence>
<dbReference type="PANTHER" id="PTHR22705">
    <property type="entry name" value="ZINC FINGER, ZZ DOMAIN CONTAINING 3"/>
    <property type="match status" value="1"/>
</dbReference>
<dbReference type="PROSITE" id="PS51294">
    <property type="entry name" value="HTH_MYB"/>
    <property type="match status" value="1"/>
</dbReference>
<dbReference type="InterPro" id="IPR001005">
    <property type="entry name" value="SANT/Myb"/>
</dbReference>
<dbReference type="InterPro" id="IPR017930">
    <property type="entry name" value="Myb_dom"/>
</dbReference>
<name>A0A4Y9YEP9_9AGAM</name>
<feature type="compositionally biased region" description="Low complexity" evidence="1">
    <location>
        <begin position="366"/>
        <end position="381"/>
    </location>
</feature>
<feature type="domain" description="HTH myb-type" evidence="3">
    <location>
        <begin position="462"/>
        <end position="521"/>
    </location>
</feature>
<dbReference type="SUPFAM" id="SSF46689">
    <property type="entry name" value="Homeodomain-like"/>
    <property type="match status" value="1"/>
</dbReference>
<evidence type="ECO:0000259" key="3">
    <source>
        <dbReference type="PROSITE" id="PS51294"/>
    </source>
</evidence>
<dbReference type="Gene3D" id="1.10.10.60">
    <property type="entry name" value="Homeodomain-like"/>
    <property type="match status" value="1"/>
</dbReference>
<feature type="region of interest" description="Disordered" evidence="1">
    <location>
        <begin position="33"/>
        <end position="53"/>
    </location>
</feature>
<comment type="caution">
    <text evidence="4">The sequence shown here is derived from an EMBL/GenBank/DDBJ whole genome shotgun (WGS) entry which is preliminary data.</text>
</comment>
<evidence type="ECO:0000313" key="4">
    <source>
        <dbReference type="EMBL" id="TFY59931.1"/>
    </source>
</evidence>
<dbReference type="PROSITE" id="PS50090">
    <property type="entry name" value="MYB_LIKE"/>
    <property type="match status" value="1"/>
</dbReference>
<evidence type="ECO:0000313" key="5">
    <source>
        <dbReference type="Proteomes" id="UP000298327"/>
    </source>
</evidence>
<dbReference type="OrthoDB" id="424753at2759"/>
<dbReference type="AlphaFoldDB" id="A0A4Y9YEP9"/>
<dbReference type="SMART" id="SM00717">
    <property type="entry name" value="SANT"/>
    <property type="match status" value="1"/>
</dbReference>
<dbReference type="EMBL" id="SEOQ01000591">
    <property type="protein sequence ID" value="TFY59931.1"/>
    <property type="molecule type" value="Genomic_DNA"/>
</dbReference>
<reference evidence="4 5" key="1">
    <citation type="submission" date="2019-02" db="EMBL/GenBank/DDBJ databases">
        <title>Genome sequencing of the rare red list fungi Dentipellis fragilis.</title>
        <authorList>
            <person name="Buettner E."/>
            <person name="Kellner H."/>
        </authorList>
    </citation>
    <scope>NUCLEOTIDE SEQUENCE [LARGE SCALE GENOMIC DNA]</scope>
    <source>
        <strain evidence="4 5">DSM 105465</strain>
    </source>
</reference>
<protein>
    <submittedName>
        <fullName evidence="4">Uncharacterized protein</fullName>
    </submittedName>
</protein>